<keyword evidence="1" id="KW-0472">Membrane</keyword>
<comment type="caution">
    <text evidence="2">The sequence shown here is derived from an EMBL/GenBank/DDBJ whole genome shotgun (WGS) entry which is preliminary data.</text>
</comment>
<keyword evidence="3" id="KW-1185">Reference proteome</keyword>
<proteinExistence type="predicted"/>
<evidence type="ECO:0000313" key="3">
    <source>
        <dbReference type="Proteomes" id="UP000037035"/>
    </source>
</evidence>
<keyword evidence="1" id="KW-1133">Transmembrane helix</keyword>
<dbReference type="VEuPathDB" id="FungiDB:VP01_391g1"/>
<gene>
    <name evidence="2" type="ORF">VP01_391g1</name>
</gene>
<dbReference type="AlphaFoldDB" id="A0A0L6USJ3"/>
<dbReference type="OrthoDB" id="10612770at2759"/>
<protein>
    <submittedName>
        <fullName evidence="2">Uncharacterized protein</fullName>
    </submittedName>
</protein>
<dbReference type="EMBL" id="LAVV01008968">
    <property type="protein sequence ID" value="KNZ51513.1"/>
    <property type="molecule type" value="Genomic_DNA"/>
</dbReference>
<reference evidence="2 3" key="1">
    <citation type="submission" date="2015-08" db="EMBL/GenBank/DDBJ databases">
        <title>Next Generation Sequencing and Analysis of the Genome of Puccinia sorghi L Schw, the Causal Agent of Maize Common Rust.</title>
        <authorList>
            <person name="Rochi L."/>
            <person name="Burguener G."/>
            <person name="Darino M."/>
            <person name="Turjanski A."/>
            <person name="Kreff E."/>
            <person name="Dieguez M.J."/>
            <person name="Sacco F."/>
        </authorList>
    </citation>
    <scope>NUCLEOTIDE SEQUENCE [LARGE SCALE GENOMIC DNA]</scope>
    <source>
        <strain evidence="2 3">RO10H11247</strain>
    </source>
</reference>
<feature type="transmembrane region" description="Helical" evidence="1">
    <location>
        <begin position="103"/>
        <end position="129"/>
    </location>
</feature>
<organism evidence="2 3">
    <name type="scientific">Puccinia sorghi</name>
    <dbReference type="NCBI Taxonomy" id="27349"/>
    <lineage>
        <taxon>Eukaryota</taxon>
        <taxon>Fungi</taxon>
        <taxon>Dikarya</taxon>
        <taxon>Basidiomycota</taxon>
        <taxon>Pucciniomycotina</taxon>
        <taxon>Pucciniomycetes</taxon>
        <taxon>Pucciniales</taxon>
        <taxon>Pucciniaceae</taxon>
        <taxon>Puccinia</taxon>
    </lineage>
</organism>
<accession>A0A0L6USJ3</accession>
<dbReference type="Proteomes" id="UP000037035">
    <property type="component" value="Unassembled WGS sequence"/>
</dbReference>
<keyword evidence="1" id="KW-0812">Transmembrane</keyword>
<evidence type="ECO:0000256" key="1">
    <source>
        <dbReference type="SAM" id="Phobius"/>
    </source>
</evidence>
<sequence>MGYLLLAQAGILEPMMRNERQEGKGVKTYLDQERDNICCLGEEGSQGSILGAYFTPSQHCICYIPLSSENRQSRIKWNISDCVCLIGVASDVVLYDSCIYDTLLIMVSICLFFCFSCMFFVFLYLHFYILNTCFNIQVFKLLHTILAVMTLKQFLCQFLISDNPEIAFLRCFWAQETGIPQQWNLCGQSAMKSIQSMFAIRINQKKLPNCLQLTCSMLQPSCHPNSTCFHMQIKNLSNKISVGISTLPLSSIFLRSLMCAIFTLFSHPFLSVMYLLFLFSLSNQLISWLLLLIFSYHILNTFIFSSPLSPPMSSSSAKNHCNPPPLSFSLLELKAKNSTLSKFLCSLGIINNTKNAFDSIPVGDYTAWQPSRDPPTLDLRPTGRRGAGPEFCFINFFGDQIAKKKLIILISVTTLFRVRNSILQKKDIIAIKFGQFELFSHTFKSFKHNGLIYLRLNVINLLFLGVL</sequence>
<evidence type="ECO:0000313" key="2">
    <source>
        <dbReference type="EMBL" id="KNZ51513.1"/>
    </source>
</evidence>
<name>A0A0L6USJ3_9BASI</name>